<keyword evidence="3" id="KW-1185">Reference proteome</keyword>
<feature type="compositionally biased region" description="Basic and acidic residues" evidence="1">
    <location>
        <begin position="25"/>
        <end position="40"/>
    </location>
</feature>
<sequence>MNSVERSRRSLRKQESTGSGHNKKVSPDRKLSGLCGERRRNPAAELKTGMFILGNRLIFHRQC</sequence>
<accession>A0A975BYX9</accession>
<evidence type="ECO:0000256" key="1">
    <source>
        <dbReference type="SAM" id="MobiDB-lite"/>
    </source>
</evidence>
<evidence type="ECO:0000313" key="3">
    <source>
        <dbReference type="Proteomes" id="UP000663722"/>
    </source>
</evidence>
<feature type="compositionally biased region" description="Basic and acidic residues" evidence="1">
    <location>
        <begin position="1"/>
        <end position="15"/>
    </location>
</feature>
<gene>
    <name evidence="2" type="ORF">dnm_096370</name>
</gene>
<proteinExistence type="predicted"/>
<reference evidence="2" key="1">
    <citation type="journal article" date="2021" name="Microb. Physiol.">
        <title>Proteogenomic Insights into the Physiology of Marine, Sulfate-Reducing, Filamentous Desulfonema limicola and Desulfonema magnum.</title>
        <authorList>
            <person name="Schnaars V."/>
            <person name="Wohlbrand L."/>
            <person name="Scheve S."/>
            <person name="Hinrichs C."/>
            <person name="Reinhardt R."/>
            <person name="Rabus R."/>
        </authorList>
    </citation>
    <scope>NUCLEOTIDE SEQUENCE</scope>
    <source>
        <strain evidence="2">4be13</strain>
    </source>
</reference>
<organism evidence="2 3">
    <name type="scientific">Desulfonema magnum</name>
    <dbReference type="NCBI Taxonomy" id="45655"/>
    <lineage>
        <taxon>Bacteria</taxon>
        <taxon>Pseudomonadati</taxon>
        <taxon>Thermodesulfobacteriota</taxon>
        <taxon>Desulfobacteria</taxon>
        <taxon>Desulfobacterales</taxon>
        <taxon>Desulfococcaceae</taxon>
        <taxon>Desulfonema</taxon>
    </lineage>
</organism>
<dbReference type="EMBL" id="CP061800">
    <property type="protein sequence ID" value="QTA93535.1"/>
    <property type="molecule type" value="Genomic_DNA"/>
</dbReference>
<evidence type="ECO:0000313" key="2">
    <source>
        <dbReference type="EMBL" id="QTA93535.1"/>
    </source>
</evidence>
<protein>
    <submittedName>
        <fullName evidence="2">Uncharacterized protein</fullName>
    </submittedName>
</protein>
<name>A0A975BYX9_9BACT</name>
<dbReference type="KEGG" id="dmm:dnm_096370"/>
<dbReference type="Proteomes" id="UP000663722">
    <property type="component" value="Chromosome"/>
</dbReference>
<feature type="region of interest" description="Disordered" evidence="1">
    <location>
        <begin position="1"/>
        <end position="40"/>
    </location>
</feature>
<dbReference type="AlphaFoldDB" id="A0A975BYX9"/>